<dbReference type="OrthoDB" id="6431778at2759"/>
<dbReference type="Pfam" id="PF17906">
    <property type="entry name" value="HTH_48"/>
    <property type="match status" value="1"/>
</dbReference>
<dbReference type="GO" id="GO:0006303">
    <property type="term" value="P:double-strand break repair via nonhomologous end joining"/>
    <property type="evidence" value="ECO:0007669"/>
    <property type="project" value="TreeGrafter"/>
</dbReference>
<evidence type="ECO:0000259" key="2">
    <source>
        <dbReference type="Pfam" id="PF17906"/>
    </source>
</evidence>
<dbReference type="GO" id="GO:0044547">
    <property type="term" value="F:DNA topoisomerase binding"/>
    <property type="evidence" value="ECO:0007669"/>
    <property type="project" value="TreeGrafter"/>
</dbReference>
<gene>
    <name evidence="3" type="ORF">EVAR_52306_1</name>
</gene>
<dbReference type="GO" id="GO:0015074">
    <property type="term" value="P:DNA integration"/>
    <property type="evidence" value="ECO:0007669"/>
    <property type="project" value="TreeGrafter"/>
</dbReference>
<dbReference type="GO" id="GO:0003690">
    <property type="term" value="F:double-stranded DNA binding"/>
    <property type="evidence" value="ECO:0007669"/>
    <property type="project" value="TreeGrafter"/>
</dbReference>
<comment type="caution">
    <text evidence="3">The sequence shown here is derived from an EMBL/GenBank/DDBJ whole genome shotgun (WGS) entry which is preliminary data.</text>
</comment>
<evidence type="ECO:0000313" key="4">
    <source>
        <dbReference type="Proteomes" id="UP000299102"/>
    </source>
</evidence>
<dbReference type="GO" id="GO:0003697">
    <property type="term" value="F:single-stranded DNA binding"/>
    <property type="evidence" value="ECO:0007669"/>
    <property type="project" value="TreeGrafter"/>
</dbReference>
<dbReference type="InterPro" id="IPR041426">
    <property type="entry name" value="Mos1_HTH"/>
</dbReference>
<dbReference type="EMBL" id="BGZK01001069">
    <property type="protein sequence ID" value="GBP70287.1"/>
    <property type="molecule type" value="Genomic_DNA"/>
</dbReference>
<proteinExistence type="predicted"/>
<dbReference type="GO" id="GO:0044774">
    <property type="term" value="P:mitotic DNA integrity checkpoint signaling"/>
    <property type="evidence" value="ECO:0007669"/>
    <property type="project" value="TreeGrafter"/>
</dbReference>
<dbReference type="CDD" id="cd00090">
    <property type="entry name" value="HTH_ARSR"/>
    <property type="match status" value="1"/>
</dbReference>
<dbReference type="SUPFAM" id="SSF46785">
    <property type="entry name" value="Winged helix' DNA-binding domain"/>
    <property type="match status" value="1"/>
</dbReference>
<dbReference type="STRING" id="151549.A0A4C1Y6W0"/>
<dbReference type="InterPro" id="IPR052709">
    <property type="entry name" value="Transposase-MT_Hybrid"/>
</dbReference>
<feature type="region of interest" description="Disordered" evidence="1">
    <location>
        <begin position="244"/>
        <end position="278"/>
    </location>
</feature>
<dbReference type="InterPro" id="IPR011991">
    <property type="entry name" value="ArsR-like_HTH"/>
</dbReference>
<keyword evidence="4" id="KW-1185">Reference proteome</keyword>
<dbReference type="PANTHER" id="PTHR46060">
    <property type="entry name" value="MARINER MOS1 TRANSPOSASE-LIKE PROTEIN"/>
    <property type="match status" value="1"/>
</dbReference>
<accession>A0A4C1Y6W0</accession>
<dbReference type="GO" id="GO:0005634">
    <property type="term" value="C:nucleus"/>
    <property type="evidence" value="ECO:0007669"/>
    <property type="project" value="TreeGrafter"/>
</dbReference>
<dbReference type="InterPro" id="IPR036388">
    <property type="entry name" value="WH-like_DNA-bd_sf"/>
</dbReference>
<dbReference type="GO" id="GO:0000014">
    <property type="term" value="F:single-stranded DNA endodeoxyribonuclease activity"/>
    <property type="evidence" value="ECO:0007669"/>
    <property type="project" value="TreeGrafter"/>
</dbReference>
<dbReference type="GO" id="GO:0035861">
    <property type="term" value="C:site of double-strand break"/>
    <property type="evidence" value="ECO:0007669"/>
    <property type="project" value="TreeGrafter"/>
</dbReference>
<dbReference type="GO" id="GO:0031297">
    <property type="term" value="P:replication fork processing"/>
    <property type="evidence" value="ECO:0007669"/>
    <property type="project" value="TreeGrafter"/>
</dbReference>
<dbReference type="Gene3D" id="1.10.10.1450">
    <property type="match status" value="1"/>
</dbReference>
<protein>
    <submittedName>
        <fullName evidence="3">Mariner Mos1 transposase</fullName>
    </submittedName>
</protein>
<dbReference type="GO" id="GO:0000793">
    <property type="term" value="C:condensed chromosome"/>
    <property type="evidence" value="ECO:0007669"/>
    <property type="project" value="TreeGrafter"/>
</dbReference>
<reference evidence="3 4" key="1">
    <citation type="journal article" date="2019" name="Commun. Biol.">
        <title>The bagworm genome reveals a unique fibroin gene that provides high tensile strength.</title>
        <authorList>
            <person name="Kono N."/>
            <person name="Nakamura H."/>
            <person name="Ohtoshi R."/>
            <person name="Tomita M."/>
            <person name="Numata K."/>
            <person name="Arakawa K."/>
        </authorList>
    </citation>
    <scope>NUCLEOTIDE SEQUENCE [LARGE SCALE GENOMIC DNA]</scope>
</reference>
<sequence>MSKFEPNKRHLWELFIYFFNLKKTAAEAHRLLAESYNEATLSEKTCREWFQKFKNSDFDVENKDANGGPKIYDDGEFLFSIVSELLEEDSSQTQKELALTLKVTQQAVSHRLKLLEIIYKQGNWVPYDLKPRDVQLRLCMSEMLQARHKKKRLLRRRRLQRSLSYQTEIKLSLLLCWYPALPATKPQIVFKFSPIYFTSARCPVTFSTAGDKLRPLRFADDLVPGSILNMDKLIKGFWWPQRHRSSSVTDPQRAGEESSRPRSEMQRLCEGVTRQWDD</sequence>
<dbReference type="GO" id="GO:0042800">
    <property type="term" value="F:histone H3K4 methyltransferase activity"/>
    <property type="evidence" value="ECO:0007669"/>
    <property type="project" value="TreeGrafter"/>
</dbReference>
<dbReference type="AlphaFoldDB" id="A0A4C1Y6W0"/>
<dbReference type="PANTHER" id="PTHR46060:SF2">
    <property type="entry name" value="HISTONE-LYSINE N-METHYLTRANSFERASE SETMAR"/>
    <property type="match status" value="1"/>
</dbReference>
<evidence type="ECO:0000313" key="3">
    <source>
        <dbReference type="EMBL" id="GBP70287.1"/>
    </source>
</evidence>
<feature type="compositionally biased region" description="Basic and acidic residues" evidence="1">
    <location>
        <begin position="253"/>
        <end position="267"/>
    </location>
</feature>
<dbReference type="GO" id="GO:0000729">
    <property type="term" value="P:DNA double-strand break processing"/>
    <property type="evidence" value="ECO:0007669"/>
    <property type="project" value="TreeGrafter"/>
</dbReference>
<dbReference type="Gene3D" id="1.10.10.10">
    <property type="entry name" value="Winged helix-like DNA-binding domain superfamily/Winged helix DNA-binding domain"/>
    <property type="match status" value="1"/>
</dbReference>
<dbReference type="GO" id="GO:0046975">
    <property type="term" value="F:histone H3K36 methyltransferase activity"/>
    <property type="evidence" value="ECO:0007669"/>
    <property type="project" value="TreeGrafter"/>
</dbReference>
<dbReference type="Proteomes" id="UP000299102">
    <property type="component" value="Unassembled WGS sequence"/>
</dbReference>
<organism evidence="3 4">
    <name type="scientific">Eumeta variegata</name>
    <name type="common">Bagworm moth</name>
    <name type="synonym">Eumeta japonica</name>
    <dbReference type="NCBI Taxonomy" id="151549"/>
    <lineage>
        <taxon>Eukaryota</taxon>
        <taxon>Metazoa</taxon>
        <taxon>Ecdysozoa</taxon>
        <taxon>Arthropoda</taxon>
        <taxon>Hexapoda</taxon>
        <taxon>Insecta</taxon>
        <taxon>Pterygota</taxon>
        <taxon>Neoptera</taxon>
        <taxon>Endopterygota</taxon>
        <taxon>Lepidoptera</taxon>
        <taxon>Glossata</taxon>
        <taxon>Ditrysia</taxon>
        <taxon>Tineoidea</taxon>
        <taxon>Psychidae</taxon>
        <taxon>Oiketicinae</taxon>
        <taxon>Eumeta</taxon>
    </lineage>
</organism>
<dbReference type="InterPro" id="IPR036390">
    <property type="entry name" value="WH_DNA-bd_sf"/>
</dbReference>
<name>A0A4C1Y6W0_EUMVA</name>
<feature type="domain" description="Mos1 transposase HTH" evidence="2">
    <location>
        <begin position="8"/>
        <end position="55"/>
    </location>
</feature>
<evidence type="ECO:0000256" key="1">
    <source>
        <dbReference type="SAM" id="MobiDB-lite"/>
    </source>
</evidence>